<keyword evidence="4 7" id="KW-0812">Transmembrane</keyword>
<keyword evidence="6 7" id="KW-0472">Membrane</keyword>
<dbReference type="GO" id="GO:0005886">
    <property type="term" value="C:plasma membrane"/>
    <property type="evidence" value="ECO:0007669"/>
    <property type="project" value="UniProtKB-SubCell"/>
</dbReference>
<reference evidence="8 9" key="1">
    <citation type="submission" date="2012-05" db="EMBL/GenBank/DDBJ databases">
        <title>Genome sequence of Nitritalea halalkaliphila LW7.</title>
        <authorList>
            <person name="Jangir P.K."/>
            <person name="Singh A."/>
            <person name="Shivaji S."/>
            <person name="Sharma R."/>
        </authorList>
    </citation>
    <scope>NUCLEOTIDE SEQUENCE [LARGE SCALE GENOMIC DNA]</scope>
    <source>
        <strain evidence="8 9">LW7</strain>
    </source>
</reference>
<evidence type="ECO:0000256" key="4">
    <source>
        <dbReference type="ARBA" id="ARBA00022692"/>
    </source>
</evidence>
<accession>I5C5I6</accession>
<dbReference type="InterPro" id="IPR035906">
    <property type="entry name" value="MetI-like_sf"/>
</dbReference>
<feature type="transmembrane region" description="Helical" evidence="7">
    <location>
        <begin position="50"/>
        <end position="71"/>
    </location>
</feature>
<sequence>MEQMDSLCAGYFGLVATPLLTIFVKLFERPGETWTHMAENLLPHYFQNTLLLLVGVACFTFLLGVSSAWFVSTYDFPGRKWFEWLLILP</sequence>
<dbReference type="EMBL" id="AJYA01000016">
    <property type="protein sequence ID" value="EIM77088.1"/>
    <property type="molecule type" value="Genomic_DNA"/>
</dbReference>
<evidence type="ECO:0000256" key="2">
    <source>
        <dbReference type="ARBA" id="ARBA00022448"/>
    </source>
</evidence>
<dbReference type="PANTHER" id="PTHR30183">
    <property type="entry name" value="MOLYBDENUM TRANSPORT SYSTEM PERMEASE PROTEIN MODB"/>
    <property type="match status" value="1"/>
</dbReference>
<comment type="caution">
    <text evidence="8">The sequence shown here is derived from an EMBL/GenBank/DDBJ whole genome shotgun (WGS) entry which is preliminary data.</text>
</comment>
<evidence type="ECO:0000256" key="5">
    <source>
        <dbReference type="ARBA" id="ARBA00022989"/>
    </source>
</evidence>
<dbReference type="STRING" id="1189621.A3SI_07219"/>
<keyword evidence="5 7" id="KW-1133">Transmembrane helix</keyword>
<keyword evidence="2" id="KW-0813">Transport</keyword>
<keyword evidence="9" id="KW-1185">Reference proteome</keyword>
<evidence type="ECO:0000256" key="1">
    <source>
        <dbReference type="ARBA" id="ARBA00004651"/>
    </source>
</evidence>
<evidence type="ECO:0000313" key="8">
    <source>
        <dbReference type="EMBL" id="EIM77088.1"/>
    </source>
</evidence>
<organism evidence="8 9">
    <name type="scientific">Nitritalea halalkaliphila LW7</name>
    <dbReference type="NCBI Taxonomy" id="1189621"/>
    <lineage>
        <taxon>Bacteria</taxon>
        <taxon>Pseudomonadati</taxon>
        <taxon>Bacteroidota</taxon>
        <taxon>Cytophagia</taxon>
        <taxon>Cytophagales</taxon>
        <taxon>Cyclobacteriaceae</taxon>
        <taxon>Nitritalea</taxon>
    </lineage>
</organism>
<comment type="subcellular location">
    <subcellularLocation>
        <location evidence="1">Cell membrane</location>
        <topology evidence="1">Multi-pass membrane protein</topology>
    </subcellularLocation>
</comment>
<gene>
    <name evidence="8" type="ORF">A3SI_07219</name>
</gene>
<evidence type="ECO:0000256" key="7">
    <source>
        <dbReference type="SAM" id="Phobius"/>
    </source>
</evidence>
<dbReference type="RefSeq" id="WP_009054311.1">
    <property type="nucleotide sequence ID" value="NZ_AJYA01000016.1"/>
</dbReference>
<dbReference type="SUPFAM" id="SSF161098">
    <property type="entry name" value="MetI-like"/>
    <property type="match status" value="1"/>
</dbReference>
<name>I5C5I6_9BACT</name>
<proteinExistence type="predicted"/>
<protein>
    <submittedName>
        <fullName evidence="8">Binding-protein-dependent transporter inner membrane component</fullName>
    </submittedName>
</protein>
<dbReference type="Proteomes" id="UP000005551">
    <property type="component" value="Unassembled WGS sequence"/>
</dbReference>
<keyword evidence="3" id="KW-1003">Cell membrane</keyword>
<dbReference type="Gene3D" id="1.10.3720.10">
    <property type="entry name" value="MetI-like"/>
    <property type="match status" value="1"/>
</dbReference>
<evidence type="ECO:0000256" key="3">
    <source>
        <dbReference type="ARBA" id="ARBA00022475"/>
    </source>
</evidence>
<dbReference type="PANTHER" id="PTHR30183:SF2">
    <property type="entry name" value="IRON UTILIZATION PROTEIN"/>
    <property type="match status" value="1"/>
</dbReference>
<feature type="transmembrane region" description="Helical" evidence="7">
    <location>
        <begin position="7"/>
        <end position="27"/>
    </location>
</feature>
<evidence type="ECO:0000256" key="6">
    <source>
        <dbReference type="ARBA" id="ARBA00023136"/>
    </source>
</evidence>
<evidence type="ECO:0000313" key="9">
    <source>
        <dbReference type="Proteomes" id="UP000005551"/>
    </source>
</evidence>
<dbReference type="AlphaFoldDB" id="I5C5I6"/>